<accession>G5STI0</accession>
<dbReference type="HOGENOM" id="CLU_2524504_0_0_10"/>
<dbReference type="STRING" id="762968.HMPREF9441_02685"/>
<dbReference type="EMBL" id="AFFY01000042">
    <property type="protein sequence ID" value="EHG99458.1"/>
    <property type="molecule type" value="Genomic_DNA"/>
</dbReference>
<comment type="caution">
    <text evidence="1">The sequence shown here is derived from an EMBL/GenBank/DDBJ whole genome shotgun (WGS) entry which is preliminary data.</text>
</comment>
<dbReference type="Proteomes" id="UP000003598">
    <property type="component" value="Unassembled WGS sequence"/>
</dbReference>
<gene>
    <name evidence="1" type="ORF">HMPREF9441_02685</name>
</gene>
<reference evidence="1 2" key="1">
    <citation type="submission" date="2011-03" db="EMBL/GenBank/DDBJ databases">
        <authorList>
            <person name="Weinstock G."/>
            <person name="Sodergren E."/>
            <person name="Clifton S."/>
            <person name="Fulton L."/>
            <person name="Fulton B."/>
            <person name="Courtney L."/>
            <person name="Fronick C."/>
            <person name="Harrison M."/>
            <person name="Strong C."/>
            <person name="Farmer C."/>
            <person name="Delahaunty K."/>
            <person name="Markovic C."/>
            <person name="Hall O."/>
            <person name="Minx P."/>
            <person name="Tomlinson C."/>
            <person name="Mitreva M."/>
            <person name="Hou S."/>
            <person name="Chen J."/>
            <person name="Wollam A."/>
            <person name="Pepin K.H."/>
            <person name="Johnson M."/>
            <person name="Bhonagiri V."/>
            <person name="Zhang X."/>
            <person name="Suruliraj S."/>
            <person name="Warren W."/>
            <person name="Chinwalla A."/>
            <person name="Mardis E.R."/>
            <person name="Wilson R.K."/>
        </authorList>
    </citation>
    <scope>NUCLEOTIDE SEQUENCE [LARGE SCALE GENOMIC DNA]</scope>
    <source>
        <strain evidence="1 2">YIT 11840</strain>
    </source>
</reference>
<organism evidence="1 2">
    <name type="scientific">Paraprevotella clara YIT 11840</name>
    <dbReference type="NCBI Taxonomy" id="762968"/>
    <lineage>
        <taxon>Bacteria</taxon>
        <taxon>Pseudomonadati</taxon>
        <taxon>Bacteroidota</taxon>
        <taxon>Bacteroidia</taxon>
        <taxon>Bacteroidales</taxon>
        <taxon>Prevotellaceae</taxon>
        <taxon>Paraprevotella</taxon>
    </lineage>
</organism>
<proteinExistence type="predicted"/>
<keyword evidence="2" id="KW-1185">Reference proteome</keyword>
<dbReference type="AlphaFoldDB" id="G5STI0"/>
<evidence type="ECO:0000313" key="1">
    <source>
        <dbReference type="EMBL" id="EHG99458.1"/>
    </source>
</evidence>
<name>G5STI0_9BACT</name>
<dbReference type="PROSITE" id="PS51257">
    <property type="entry name" value="PROKAR_LIPOPROTEIN"/>
    <property type="match status" value="1"/>
</dbReference>
<sequence>MNILRRTVIFTFFILSCFYCFCSRWESPICRLQNYGKSRYGGNNFHVNLSRAYPFRVKRAGFFAGQKRKLRGKYCLLAGFRLHL</sequence>
<protein>
    <submittedName>
        <fullName evidence="1">Uncharacterized protein</fullName>
    </submittedName>
</protein>
<evidence type="ECO:0000313" key="2">
    <source>
        <dbReference type="Proteomes" id="UP000003598"/>
    </source>
</evidence>